<reference evidence="1" key="2">
    <citation type="journal article" date="2015" name="Data Brief">
        <title>Shoot transcriptome of the giant reed, Arundo donax.</title>
        <authorList>
            <person name="Barrero R.A."/>
            <person name="Guerrero F.D."/>
            <person name="Moolhuijzen P."/>
            <person name="Goolsby J.A."/>
            <person name="Tidwell J."/>
            <person name="Bellgard S.E."/>
            <person name="Bellgard M.I."/>
        </authorList>
    </citation>
    <scope>NUCLEOTIDE SEQUENCE</scope>
    <source>
        <tissue evidence="1">Shoot tissue taken approximately 20 cm above the soil surface</tissue>
    </source>
</reference>
<protein>
    <submittedName>
        <fullName evidence="1">Uncharacterized protein</fullName>
    </submittedName>
</protein>
<evidence type="ECO:0000313" key="1">
    <source>
        <dbReference type="EMBL" id="JAD63799.1"/>
    </source>
</evidence>
<reference evidence="1" key="1">
    <citation type="submission" date="2014-09" db="EMBL/GenBank/DDBJ databases">
        <authorList>
            <person name="Magalhaes I.L.F."/>
            <person name="Oliveira U."/>
            <person name="Santos F.R."/>
            <person name="Vidigal T.H.D.A."/>
            <person name="Brescovit A.D."/>
            <person name="Santos A.J."/>
        </authorList>
    </citation>
    <scope>NUCLEOTIDE SEQUENCE</scope>
    <source>
        <tissue evidence="1">Shoot tissue taken approximately 20 cm above the soil surface</tissue>
    </source>
</reference>
<proteinExistence type="predicted"/>
<organism evidence="1">
    <name type="scientific">Arundo donax</name>
    <name type="common">Giant reed</name>
    <name type="synonym">Donax arundinaceus</name>
    <dbReference type="NCBI Taxonomy" id="35708"/>
    <lineage>
        <taxon>Eukaryota</taxon>
        <taxon>Viridiplantae</taxon>
        <taxon>Streptophyta</taxon>
        <taxon>Embryophyta</taxon>
        <taxon>Tracheophyta</taxon>
        <taxon>Spermatophyta</taxon>
        <taxon>Magnoliopsida</taxon>
        <taxon>Liliopsida</taxon>
        <taxon>Poales</taxon>
        <taxon>Poaceae</taxon>
        <taxon>PACMAD clade</taxon>
        <taxon>Arundinoideae</taxon>
        <taxon>Arundineae</taxon>
        <taxon>Arundo</taxon>
    </lineage>
</organism>
<dbReference type="AlphaFoldDB" id="A0A0A9BIJ1"/>
<dbReference type="EMBL" id="GBRH01234096">
    <property type="protein sequence ID" value="JAD63799.1"/>
    <property type="molecule type" value="Transcribed_RNA"/>
</dbReference>
<name>A0A0A9BIJ1_ARUDO</name>
<accession>A0A0A9BIJ1</accession>
<sequence>MDWRNGGGLDWRDGGSG</sequence>